<dbReference type="Gene3D" id="3.30.40.10">
    <property type="entry name" value="Zinc/RING finger domain, C3HC4 (zinc finger)"/>
    <property type="match status" value="1"/>
</dbReference>
<dbReference type="FunFam" id="3.30.40.10:FF:000376">
    <property type="entry name" value="Putative E3 ubiquitin-protein ligase RHB1A"/>
    <property type="match status" value="1"/>
</dbReference>
<dbReference type="AlphaFoldDB" id="A0A6P5FAD0"/>
<feature type="domain" description="RING-type" evidence="10">
    <location>
        <begin position="133"/>
        <end position="174"/>
    </location>
</feature>
<reference evidence="12 13" key="2">
    <citation type="submission" date="2025-04" db="UniProtKB">
        <authorList>
            <consortium name="RefSeq"/>
        </authorList>
    </citation>
    <scope>IDENTIFICATION</scope>
    <source>
        <tissue evidence="12 13">Leaf</tissue>
    </source>
</reference>
<organism evidence="13">
    <name type="scientific">Ananas comosus</name>
    <name type="common">Pineapple</name>
    <name type="synonym">Ananas ananas</name>
    <dbReference type="NCBI Taxonomy" id="4615"/>
    <lineage>
        <taxon>Eukaryota</taxon>
        <taxon>Viridiplantae</taxon>
        <taxon>Streptophyta</taxon>
        <taxon>Embryophyta</taxon>
        <taxon>Tracheophyta</taxon>
        <taxon>Spermatophyta</taxon>
        <taxon>Magnoliopsida</taxon>
        <taxon>Liliopsida</taxon>
        <taxon>Poales</taxon>
        <taxon>Bromeliaceae</taxon>
        <taxon>Bromelioideae</taxon>
        <taxon>Ananas</taxon>
    </lineage>
</organism>
<keyword evidence="11" id="KW-1185">Reference proteome</keyword>
<evidence type="ECO:0000256" key="5">
    <source>
        <dbReference type="ARBA" id="ARBA00022771"/>
    </source>
</evidence>
<dbReference type="GO" id="GO:0061630">
    <property type="term" value="F:ubiquitin protein ligase activity"/>
    <property type="evidence" value="ECO:0007669"/>
    <property type="project" value="UniProtKB-EC"/>
</dbReference>
<evidence type="ECO:0000313" key="12">
    <source>
        <dbReference type="RefSeq" id="XP_020092908.1"/>
    </source>
</evidence>
<reference evidence="11" key="1">
    <citation type="journal article" date="2015" name="Nat. Genet.">
        <title>The pineapple genome and the evolution of CAM photosynthesis.</title>
        <authorList>
            <person name="Ming R."/>
            <person name="VanBuren R."/>
            <person name="Wai C.M."/>
            <person name="Tang H."/>
            <person name="Schatz M.C."/>
            <person name="Bowers J.E."/>
            <person name="Lyons E."/>
            <person name="Wang M.L."/>
            <person name="Chen J."/>
            <person name="Biggers E."/>
            <person name="Zhang J."/>
            <person name="Huang L."/>
            <person name="Zhang L."/>
            <person name="Miao W."/>
            <person name="Zhang J."/>
            <person name="Ye Z."/>
            <person name="Miao C."/>
            <person name="Lin Z."/>
            <person name="Wang H."/>
            <person name="Zhou H."/>
            <person name="Yim W.C."/>
            <person name="Priest H.D."/>
            <person name="Zheng C."/>
            <person name="Woodhouse M."/>
            <person name="Edger P.P."/>
            <person name="Guyot R."/>
            <person name="Guo H.B."/>
            <person name="Guo H."/>
            <person name="Zheng G."/>
            <person name="Singh R."/>
            <person name="Sharma A."/>
            <person name="Min X."/>
            <person name="Zheng Y."/>
            <person name="Lee H."/>
            <person name="Gurtowski J."/>
            <person name="Sedlazeck F.J."/>
            <person name="Harkess A."/>
            <person name="McKain M.R."/>
            <person name="Liao Z."/>
            <person name="Fang J."/>
            <person name="Liu J."/>
            <person name="Zhang X."/>
            <person name="Zhang Q."/>
            <person name="Hu W."/>
            <person name="Qin Y."/>
            <person name="Wang K."/>
            <person name="Chen L.Y."/>
            <person name="Shirley N."/>
            <person name="Lin Y.R."/>
            <person name="Liu L.Y."/>
            <person name="Hernandez A.G."/>
            <person name="Wright C.L."/>
            <person name="Bulone V."/>
            <person name="Tuskan G.A."/>
            <person name="Heath K."/>
            <person name="Zee F."/>
            <person name="Moore P.H."/>
            <person name="Sunkar R."/>
            <person name="Leebens-Mack J.H."/>
            <person name="Mockler T."/>
            <person name="Bennetzen J.L."/>
            <person name="Freeling M."/>
            <person name="Sankoff D."/>
            <person name="Paterson A.H."/>
            <person name="Zhu X."/>
            <person name="Yang X."/>
            <person name="Smith J.A."/>
            <person name="Cushman J.C."/>
            <person name="Paull R.E."/>
            <person name="Yu Q."/>
        </authorList>
    </citation>
    <scope>NUCLEOTIDE SEQUENCE [LARGE SCALE GENOMIC DNA]</scope>
    <source>
        <strain evidence="11">cv. F153</strain>
    </source>
</reference>
<dbReference type="RefSeq" id="XP_020092908.1">
    <property type="nucleotide sequence ID" value="XM_020237319.1"/>
</dbReference>
<evidence type="ECO:0000256" key="9">
    <source>
        <dbReference type="SAM" id="MobiDB-lite"/>
    </source>
</evidence>
<keyword evidence="5 8" id="KW-0863">Zinc-finger</keyword>
<keyword evidence="7" id="KW-0862">Zinc</keyword>
<keyword evidence="4" id="KW-0479">Metal-binding</keyword>
<dbReference type="SUPFAM" id="SSF57850">
    <property type="entry name" value="RING/U-box"/>
    <property type="match status" value="1"/>
</dbReference>
<evidence type="ECO:0000313" key="11">
    <source>
        <dbReference type="Proteomes" id="UP000515123"/>
    </source>
</evidence>
<name>A0A6P5FAD0_ANACO</name>
<dbReference type="SMART" id="SM00184">
    <property type="entry name" value="RING"/>
    <property type="match status" value="1"/>
</dbReference>
<feature type="compositionally biased region" description="Basic and acidic residues" evidence="9">
    <location>
        <begin position="88"/>
        <end position="103"/>
    </location>
</feature>
<evidence type="ECO:0000256" key="2">
    <source>
        <dbReference type="ARBA" id="ARBA00012483"/>
    </source>
</evidence>
<accession>A0A6P5FAD0</accession>
<dbReference type="OrthoDB" id="8062037at2759"/>
<dbReference type="CDD" id="cd23116">
    <property type="entry name" value="RING-H2_AIRP1-like"/>
    <property type="match status" value="1"/>
</dbReference>
<evidence type="ECO:0000256" key="3">
    <source>
        <dbReference type="ARBA" id="ARBA00022679"/>
    </source>
</evidence>
<dbReference type="RefSeq" id="XP_020092909.1">
    <property type="nucleotide sequence ID" value="XM_020237320.1"/>
</dbReference>
<dbReference type="Pfam" id="PF13639">
    <property type="entry name" value="zf-RING_2"/>
    <property type="match status" value="1"/>
</dbReference>
<dbReference type="GO" id="GO:0008270">
    <property type="term" value="F:zinc ion binding"/>
    <property type="evidence" value="ECO:0007669"/>
    <property type="project" value="UniProtKB-KW"/>
</dbReference>
<evidence type="ECO:0000256" key="4">
    <source>
        <dbReference type="ARBA" id="ARBA00022723"/>
    </source>
</evidence>
<dbReference type="PANTHER" id="PTHR46463:SF89">
    <property type="entry name" value="E3 UBIQUITIN-PROTEIN LIGASE RHB1A-RELATED"/>
    <property type="match status" value="1"/>
</dbReference>
<dbReference type="InterPro" id="IPR013083">
    <property type="entry name" value="Znf_RING/FYVE/PHD"/>
</dbReference>
<evidence type="ECO:0000259" key="10">
    <source>
        <dbReference type="PROSITE" id="PS50089"/>
    </source>
</evidence>
<proteinExistence type="predicted"/>
<keyword evidence="3" id="KW-0808">Transferase</keyword>
<gene>
    <name evidence="12 13" type="primary">LOC109713314</name>
</gene>
<dbReference type="GeneID" id="109713314"/>
<keyword evidence="6" id="KW-0833">Ubl conjugation pathway</keyword>
<evidence type="ECO:0000256" key="6">
    <source>
        <dbReference type="ARBA" id="ARBA00022786"/>
    </source>
</evidence>
<dbReference type="EC" id="2.3.2.27" evidence="2"/>
<dbReference type="PROSITE" id="PS50089">
    <property type="entry name" value="ZF_RING_2"/>
    <property type="match status" value="1"/>
</dbReference>
<protein>
    <recommendedName>
        <fullName evidence="2">RING-type E3 ubiquitin transferase</fullName>
        <ecNumber evidence="2">2.3.2.27</ecNumber>
    </recommendedName>
</protein>
<sequence>MVGCKVQVHHIYFLFDAFYWGLRCPQDLEEHDPLSSTHAVPSSVSAGFLVDTDRDSSTPDTYQAPPRPLPYNVDLSSQIAGNIQNGDIRGDLEKVDSKGKPDQDQESLQLEEDQSCDVKKPVDPANDDEEDVCPICLEEYDAENPRMLTKCEHHFHLCCILEWMERSDTCPVCDQITMIDEMYNE</sequence>
<evidence type="ECO:0000256" key="7">
    <source>
        <dbReference type="ARBA" id="ARBA00022833"/>
    </source>
</evidence>
<feature type="region of interest" description="Disordered" evidence="9">
    <location>
        <begin position="49"/>
        <end position="74"/>
    </location>
</feature>
<dbReference type="Proteomes" id="UP000515123">
    <property type="component" value="Linkage group 7"/>
</dbReference>
<comment type="catalytic activity">
    <reaction evidence="1">
        <text>S-ubiquitinyl-[E2 ubiquitin-conjugating enzyme]-L-cysteine + [acceptor protein]-L-lysine = [E2 ubiquitin-conjugating enzyme]-L-cysteine + N(6)-ubiquitinyl-[acceptor protein]-L-lysine.</text>
        <dbReference type="EC" id="2.3.2.27"/>
    </reaction>
</comment>
<feature type="region of interest" description="Disordered" evidence="9">
    <location>
        <begin position="86"/>
        <end position="128"/>
    </location>
</feature>
<dbReference type="PANTHER" id="PTHR46463">
    <property type="entry name" value="ZINC FINGER, RING/FYVE/PHD-TYPE"/>
    <property type="match status" value="1"/>
</dbReference>
<dbReference type="InterPro" id="IPR001841">
    <property type="entry name" value="Znf_RING"/>
</dbReference>
<evidence type="ECO:0000256" key="1">
    <source>
        <dbReference type="ARBA" id="ARBA00000900"/>
    </source>
</evidence>
<evidence type="ECO:0000256" key="8">
    <source>
        <dbReference type="PROSITE-ProRule" id="PRU00175"/>
    </source>
</evidence>
<evidence type="ECO:0000313" key="13">
    <source>
        <dbReference type="RefSeq" id="XP_020092909.1"/>
    </source>
</evidence>